<protein>
    <submittedName>
        <fullName evidence="3">Glycoside hydrolase, family 44</fullName>
    </submittedName>
</protein>
<gene>
    <name evidence="3" type="ORF">Bccel_1750</name>
</gene>
<dbReference type="Gene3D" id="3.20.20.80">
    <property type="entry name" value="Glycosidases"/>
    <property type="match status" value="1"/>
</dbReference>
<dbReference type="SUPFAM" id="SSF49464">
    <property type="entry name" value="Carboxypeptidase regulatory domain-like"/>
    <property type="match status" value="1"/>
</dbReference>
<feature type="domain" description="Dockerin" evidence="2">
    <location>
        <begin position="628"/>
        <end position="698"/>
    </location>
</feature>
<dbReference type="GO" id="GO:0004553">
    <property type="term" value="F:hydrolase activity, hydrolyzing O-glycosyl compounds"/>
    <property type="evidence" value="ECO:0007669"/>
    <property type="project" value="InterPro"/>
</dbReference>
<dbReference type="EMBL" id="LGTC01000001">
    <property type="protein sequence ID" value="KNY26485.1"/>
    <property type="molecule type" value="Genomic_DNA"/>
</dbReference>
<dbReference type="InterPro" id="IPR008969">
    <property type="entry name" value="CarboxyPept-like_regulatory"/>
</dbReference>
<organism evidence="3 4">
    <name type="scientific">Pseudobacteroides cellulosolvens ATCC 35603 = DSM 2933</name>
    <dbReference type="NCBI Taxonomy" id="398512"/>
    <lineage>
        <taxon>Bacteria</taxon>
        <taxon>Bacillati</taxon>
        <taxon>Bacillota</taxon>
        <taxon>Clostridia</taxon>
        <taxon>Eubacteriales</taxon>
        <taxon>Oscillospiraceae</taxon>
        <taxon>Pseudobacteroides</taxon>
    </lineage>
</organism>
<dbReference type="Gene3D" id="2.60.40.1180">
    <property type="entry name" value="Golgi alpha-mannosidase II"/>
    <property type="match status" value="1"/>
</dbReference>
<dbReference type="OrthoDB" id="9803686at2"/>
<dbReference type="Pfam" id="PF00404">
    <property type="entry name" value="Dockerin_1"/>
    <property type="match status" value="1"/>
</dbReference>
<dbReference type="InterPro" id="IPR024745">
    <property type="entry name" value="GH44_cat"/>
</dbReference>
<keyword evidence="1" id="KW-0732">Signal</keyword>
<evidence type="ECO:0000313" key="3">
    <source>
        <dbReference type="EMBL" id="KNY26485.1"/>
    </source>
</evidence>
<dbReference type="SUPFAM" id="SSF51011">
    <property type="entry name" value="Glycosyl hydrolase domain"/>
    <property type="match status" value="1"/>
</dbReference>
<dbReference type="Proteomes" id="UP000036923">
    <property type="component" value="Unassembled WGS sequence"/>
</dbReference>
<dbReference type="eggNOG" id="COG2730">
    <property type="taxonomic scope" value="Bacteria"/>
</dbReference>
<dbReference type="AlphaFoldDB" id="A0A0L6JL55"/>
<dbReference type="SUPFAM" id="SSF63446">
    <property type="entry name" value="Type I dockerin domain"/>
    <property type="match status" value="1"/>
</dbReference>
<accession>A0A0L6JL55</accession>
<dbReference type="InterPro" id="IPR016134">
    <property type="entry name" value="Dockerin_dom"/>
</dbReference>
<evidence type="ECO:0000256" key="1">
    <source>
        <dbReference type="SAM" id="SignalP"/>
    </source>
</evidence>
<dbReference type="Gene3D" id="2.60.40.4130">
    <property type="match status" value="1"/>
</dbReference>
<dbReference type="InterPro" id="IPR013780">
    <property type="entry name" value="Glyco_hydro_b"/>
</dbReference>
<dbReference type="GO" id="GO:0000272">
    <property type="term" value="P:polysaccharide catabolic process"/>
    <property type="evidence" value="ECO:0007669"/>
    <property type="project" value="InterPro"/>
</dbReference>
<dbReference type="InterPro" id="IPR036439">
    <property type="entry name" value="Dockerin_dom_sf"/>
</dbReference>
<dbReference type="InterPro" id="IPR002105">
    <property type="entry name" value="Dockerin_1_rpt"/>
</dbReference>
<sequence length="698" mass="76003" precursor="true">MLKKKLSIFVAFTLISATVAIPYIPANAANLNINVSIDTTQDKTPISQLIYGGNWDFNDASITSKRLGGNRMTGYNWENNFSSAGSDWQHSSDTFLLSNGNVPKEQWSQPASVITTFHDQNQAENIPYSLVTLQAAGYVSADSKGTVSETEAAPSARWKEVKFNKGSDLSLTPDTTDGNVYMDELLNFLTNKYGSASTPMGIKAYAIDNEPALWPHTHARIHPNQPTCSEILNKNVELSKVVKKLDPAAEIYGAVLYGFGAYNDFQTAPDWESVKGSYKWFLDYYLDNMKKSSDLEEKRLLDVLDLHWYPEAQGGGLRITTNDTANIDCNKARLQAPRTLWDTTYKEDSWIAQWFSQFLPIIPNIKSSIDKYYSGTKLAFTEYSYGADNHITGGIAQADVLGIFGKYGVYAANIWGGGPYTASGFNLYRNYDTKGSKYGDTNVKCDTSDIANSSVYASIVGSSDNKLHIVVMNKSYDSAANFNFTINSKSSYKTGSVWGFDSSSSTITQRTGISAITGNKFTYTLPALSAYHIVLEGSPVAPTISLSGYINPSVTSANPSIKAGFKVEIPGTTFGTATDGSGFFKIDNVPSKTSSYNVQISKAGYLARIISNVSGSTNSQLGSKDVSLEIWAGDVPINGKSDGVINMTDIVEIAKCFNSIKGAQDFNASCDFNLDDAINMSDVISIAKHFNATSGSYK</sequence>
<dbReference type="InterPro" id="IPR017853">
    <property type="entry name" value="GH"/>
</dbReference>
<evidence type="ECO:0000313" key="4">
    <source>
        <dbReference type="Proteomes" id="UP000036923"/>
    </source>
</evidence>
<keyword evidence="3" id="KW-0378">Hydrolase</keyword>
<proteinExistence type="predicted"/>
<reference evidence="4" key="1">
    <citation type="submission" date="2015-07" db="EMBL/GenBank/DDBJ databases">
        <title>Near-Complete Genome Sequence of the Cellulolytic Bacterium Bacteroides (Pseudobacteroides) cellulosolvens ATCC 35603.</title>
        <authorList>
            <person name="Dassa B."/>
            <person name="Utturkar S.M."/>
            <person name="Klingeman D.M."/>
            <person name="Hurt R.A."/>
            <person name="Keller M."/>
            <person name="Xu J."/>
            <person name="Reddy Y.H.K."/>
            <person name="Borovok I."/>
            <person name="Grinberg I.R."/>
            <person name="Lamed R."/>
            <person name="Zhivin O."/>
            <person name="Bayer E.A."/>
            <person name="Brown S.D."/>
        </authorList>
    </citation>
    <scope>NUCLEOTIDE SEQUENCE [LARGE SCALE GENOMIC DNA]</scope>
    <source>
        <strain evidence="4">DSM 2933</strain>
    </source>
</reference>
<dbReference type="STRING" id="398512.Bccel_1750"/>
<feature type="signal peptide" evidence="1">
    <location>
        <begin position="1"/>
        <end position="28"/>
    </location>
</feature>
<dbReference type="PATRIC" id="fig|398512.5.peg.1820"/>
<dbReference type="PROSITE" id="PS51766">
    <property type="entry name" value="DOCKERIN"/>
    <property type="match status" value="1"/>
</dbReference>
<keyword evidence="4" id="KW-1185">Reference proteome</keyword>
<evidence type="ECO:0000259" key="2">
    <source>
        <dbReference type="PROSITE" id="PS51766"/>
    </source>
</evidence>
<feature type="chain" id="PRO_5005565928" evidence="1">
    <location>
        <begin position="29"/>
        <end position="698"/>
    </location>
</feature>
<dbReference type="SUPFAM" id="SSF51445">
    <property type="entry name" value="(Trans)glycosidases"/>
    <property type="match status" value="1"/>
</dbReference>
<name>A0A0L6JL55_9FIRM</name>
<dbReference type="Pfam" id="PF12891">
    <property type="entry name" value="Glyco_hydro_44"/>
    <property type="match status" value="1"/>
</dbReference>
<dbReference type="RefSeq" id="WP_050753276.1">
    <property type="nucleotide sequence ID" value="NZ_JQKC01000039.1"/>
</dbReference>
<comment type="caution">
    <text evidence="3">The sequence shown here is derived from an EMBL/GenBank/DDBJ whole genome shotgun (WGS) entry which is preliminary data.</text>
</comment>